<dbReference type="Proteomes" id="UP000318704">
    <property type="component" value="Chromosome"/>
</dbReference>
<dbReference type="AlphaFoldDB" id="A0A517VP94"/>
<sequence length="67" mass="7651">MKSHSSNDRPADKLPGADPIVQSDEDLDKALNELSYLDEFDQSTNETCTRYIEQLEQESEQQNNGFD</sequence>
<feature type="compositionally biased region" description="Basic and acidic residues" evidence="1">
    <location>
        <begin position="1"/>
        <end position="12"/>
    </location>
</feature>
<proteinExistence type="predicted"/>
<evidence type="ECO:0000256" key="1">
    <source>
        <dbReference type="SAM" id="MobiDB-lite"/>
    </source>
</evidence>
<gene>
    <name evidence="2" type="ORF">V144x_02680</name>
</gene>
<accession>A0A517VP94</accession>
<dbReference type="RefSeq" id="WP_144980224.1">
    <property type="nucleotide sequence ID" value="NZ_CP037920.1"/>
</dbReference>
<feature type="region of interest" description="Disordered" evidence="1">
    <location>
        <begin position="1"/>
        <end position="21"/>
    </location>
</feature>
<evidence type="ECO:0000313" key="3">
    <source>
        <dbReference type="Proteomes" id="UP000318704"/>
    </source>
</evidence>
<evidence type="ECO:0000313" key="2">
    <source>
        <dbReference type="EMBL" id="QDT94836.1"/>
    </source>
</evidence>
<organism evidence="2 3">
    <name type="scientific">Gimesia aquarii</name>
    <dbReference type="NCBI Taxonomy" id="2527964"/>
    <lineage>
        <taxon>Bacteria</taxon>
        <taxon>Pseudomonadati</taxon>
        <taxon>Planctomycetota</taxon>
        <taxon>Planctomycetia</taxon>
        <taxon>Planctomycetales</taxon>
        <taxon>Planctomycetaceae</taxon>
        <taxon>Gimesia</taxon>
    </lineage>
</organism>
<protein>
    <submittedName>
        <fullName evidence="2">Uncharacterized protein</fullName>
    </submittedName>
</protein>
<dbReference type="EMBL" id="CP037920">
    <property type="protein sequence ID" value="QDT94836.1"/>
    <property type="molecule type" value="Genomic_DNA"/>
</dbReference>
<dbReference type="KEGG" id="gaw:V144x_02680"/>
<name>A0A517VP94_9PLAN</name>
<reference evidence="2 3" key="1">
    <citation type="submission" date="2019-03" db="EMBL/GenBank/DDBJ databases">
        <title>Deep-cultivation of Planctomycetes and their phenomic and genomic characterization uncovers novel biology.</title>
        <authorList>
            <person name="Wiegand S."/>
            <person name="Jogler M."/>
            <person name="Boedeker C."/>
            <person name="Pinto D."/>
            <person name="Vollmers J."/>
            <person name="Rivas-Marin E."/>
            <person name="Kohn T."/>
            <person name="Peeters S.H."/>
            <person name="Heuer A."/>
            <person name="Rast P."/>
            <person name="Oberbeckmann S."/>
            <person name="Bunk B."/>
            <person name="Jeske O."/>
            <person name="Meyerdierks A."/>
            <person name="Storesund J.E."/>
            <person name="Kallscheuer N."/>
            <person name="Luecker S."/>
            <person name="Lage O.M."/>
            <person name="Pohl T."/>
            <person name="Merkel B.J."/>
            <person name="Hornburger P."/>
            <person name="Mueller R.-W."/>
            <person name="Bruemmer F."/>
            <person name="Labrenz M."/>
            <person name="Spormann A.M."/>
            <person name="Op den Camp H."/>
            <person name="Overmann J."/>
            <person name="Amann R."/>
            <person name="Jetten M.S.M."/>
            <person name="Mascher T."/>
            <person name="Medema M.H."/>
            <person name="Devos D.P."/>
            <person name="Kaster A.-K."/>
            <person name="Ovreas L."/>
            <person name="Rohde M."/>
            <person name="Galperin M.Y."/>
            <person name="Jogler C."/>
        </authorList>
    </citation>
    <scope>NUCLEOTIDE SEQUENCE [LARGE SCALE GENOMIC DNA]</scope>
    <source>
        <strain evidence="2 3">V144</strain>
    </source>
</reference>